<dbReference type="FunFam" id="1.20.5.170:FF:000002">
    <property type="entry name" value="Type I keratin KA11"/>
    <property type="match status" value="1"/>
</dbReference>
<dbReference type="GO" id="GO:0045104">
    <property type="term" value="P:intermediate filament cytoskeleton organization"/>
    <property type="evidence" value="ECO:0007669"/>
    <property type="project" value="TreeGrafter"/>
</dbReference>
<dbReference type="PANTHER" id="PTHR23239">
    <property type="entry name" value="INTERMEDIATE FILAMENT"/>
    <property type="match status" value="1"/>
</dbReference>
<organism evidence="6 7">
    <name type="scientific">Coregonus suidteri</name>
    <dbReference type="NCBI Taxonomy" id="861788"/>
    <lineage>
        <taxon>Eukaryota</taxon>
        <taxon>Metazoa</taxon>
        <taxon>Chordata</taxon>
        <taxon>Craniata</taxon>
        <taxon>Vertebrata</taxon>
        <taxon>Euteleostomi</taxon>
        <taxon>Actinopterygii</taxon>
        <taxon>Neopterygii</taxon>
        <taxon>Teleostei</taxon>
        <taxon>Protacanthopterygii</taxon>
        <taxon>Salmoniformes</taxon>
        <taxon>Salmonidae</taxon>
        <taxon>Coregoninae</taxon>
        <taxon>Coregonus</taxon>
    </lineage>
</organism>
<comment type="caution">
    <text evidence="6">The sequence shown here is derived from an EMBL/GenBank/DDBJ whole genome shotgun (WGS) entry which is preliminary data.</text>
</comment>
<keyword evidence="7" id="KW-1185">Reference proteome</keyword>
<dbReference type="PRINTS" id="PR01248">
    <property type="entry name" value="TYPE1KERATIN"/>
</dbReference>
<comment type="similarity">
    <text evidence="3">Belongs to the intermediate filament family.</text>
</comment>
<reference evidence="6 7" key="1">
    <citation type="submission" date="2021-04" db="EMBL/GenBank/DDBJ databases">
        <authorList>
            <person name="De Guttry C."/>
            <person name="Zahm M."/>
            <person name="Klopp C."/>
            <person name="Cabau C."/>
            <person name="Louis A."/>
            <person name="Berthelot C."/>
            <person name="Parey E."/>
            <person name="Roest Crollius H."/>
            <person name="Montfort J."/>
            <person name="Robinson-Rechavi M."/>
            <person name="Bucao C."/>
            <person name="Bouchez O."/>
            <person name="Gislard M."/>
            <person name="Lluch J."/>
            <person name="Milhes M."/>
            <person name="Lampietro C."/>
            <person name="Lopez Roques C."/>
            <person name="Donnadieu C."/>
            <person name="Braasch I."/>
            <person name="Desvignes T."/>
            <person name="Postlethwait J."/>
            <person name="Bobe J."/>
            <person name="Wedekind C."/>
            <person name="Guiguen Y."/>
        </authorList>
    </citation>
    <scope>NUCLEOTIDE SEQUENCE [LARGE SCALE GENOMIC DNA]</scope>
    <source>
        <strain evidence="6">Cs_M1</strain>
        <tissue evidence="6">Blood</tissue>
    </source>
</reference>
<feature type="coiled-coil region" evidence="4">
    <location>
        <begin position="312"/>
        <end position="406"/>
    </location>
</feature>
<sequence length="423" mass="46256">MSYRPSSSHTSFQRSTPVSSYRAASTYGGAGGQGTRISSTAYGGLRSGAPAGSSSYSTSSFKVSGGGMGMGGGMGAAMGLGMGGLMKTAAAGGGGGGHVMGNEKGAMQNLNDRLANYLETVRNLEQANGQLEMKILEALEKGGPDVRDYSKYSPILDDLRKKVFDATVDNASLLLQIDNARLAADDFKVKFESEYGIRQSVEADIAGLKKVIDDTNMGRMNVESEIEAVREELIFLRKNHGNEVMEMRNQITQSGVQVDVDAPKGQDLSLVMEEMRAKYEKMALKNTEDLKVWHENQISDVQVQVSQNTEALQGAQVEMSDLHRQLQTLEIELASQQSLKSSLEDTLRNVEMRSNMEVEKYNAILIRLESELTNLRGNIQQQGQEYEALLNMKMKLEAEIATYRSLLDGGDFKLQDAMDELKP</sequence>
<dbReference type="EMBL" id="JAGTTL010000006">
    <property type="protein sequence ID" value="KAK6320959.1"/>
    <property type="molecule type" value="Genomic_DNA"/>
</dbReference>
<feature type="domain" description="IF rod" evidence="5">
    <location>
        <begin position="103"/>
        <end position="414"/>
    </location>
</feature>
<dbReference type="PROSITE" id="PS00226">
    <property type="entry name" value="IF_ROD_1"/>
    <property type="match status" value="1"/>
</dbReference>
<dbReference type="Gene3D" id="1.20.5.1160">
    <property type="entry name" value="Vasodilator-stimulated phosphoprotein"/>
    <property type="match status" value="1"/>
</dbReference>
<dbReference type="SMART" id="SM01391">
    <property type="entry name" value="Filament"/>
    <property type="match status" value="1"/>
</dbReference>
<proteinExistence type="inferred from homology"/>
<evidence type="ECO:0000259" key="5">
    <source>
        <dbReference type="PROSITE" id="PS51842"/>
    </source>
</evidence>
<dbReference type="InterPro" id="IPR039008">
    <property type="entry name" value="IF_rod_dom"/>
</dbReference>
<evidence type="ECO:0000256" key="4">
    <source>
        <dbReference type="SAM" id="Coils"/>
    </source>
</evidence>
<protein>
    <recommendedName>
        <fullName evidence="5">IF rod domain-containing protein</fullName>
    </recommendedName>
</protein>
<dbReference type="FunFam" id="1.20.5.500:FF:000001">
    <property type="entry name" value="Type II keratin 23"/>
    <property type="match status" value="1"/>
</dbReference>
<feature type="coiled-coil region" evidence="4">
    <location>
        <begin position="107"/>
        <end position="141"/>
    </location>
</feature>
<keyword evidence="2 4" id="KW-0175">Coiled coil</keyword>
<evidence type="ECO:0000313" key="6">
    <source>
        <dbReference type="EMBL" id="KAK6320959.1"/>
    </source>
</evidence>
<dbReference type="Gene3D" id="1.20.5.500">
    <property type="entry name" value="Single helix bin"/>
    <property type="match status" value="1"/>
</dbReference>
<dbReference type="Pfam" id="PF00038">
    <property type="entry name" value="Filament"/>
    <property type="match status" value="1"/>
</dbReference>
<dbReference type="PROSITE" id="PS51842">
    <property type="entry name" value="IF_ROD_2"/>
    <property type="match status" value="1"/>
</dbReference>
<accession>A0AAN8R0H3</accession>
<dbReference type="SUPFAM" id="SSF64593">
    <property type="entry name" value="Intermediate filament protein, coiled coil region"/>
    <property type="match status" value="2"/>
</dbReference>
<gene>
    <name evidence="6" type="ORF">J4Q44_G00079350</name>
</gene>
<name>A0AAN8R0H3_9TELE</name>
<keyword evidence="1 3" id="KW-0403">Intermediate filament</keyword>
<dbReference type="InterPro" id="IPR018039">
    <property type="entry name" value="IF_conserved"/>
</dbReference>
<dbReference type="Proteomes" id="UP001356427">
    <property type="component" value="Unassembled WGS sequence"/>
</dbReference>
<dbReference type="GO" id="GO:0045095">
    <property type="term" value="C:keratin filament"/>
    <property type="evidence" value="ECO:0007669"/>
    <property type="project" value="TreeGrafter"/>
</dbReference>
<evidence type="ECO:0000313" key="7">
    <source>
        <dbReference type="Proteomes" id="UP001356427"/>
    </source>
</evidence>
<dbReference type="PANTHER" id="PTHR23239:SF375">
    <property type="entry name" value="KERATIN 18B"/>
    <property type="match status" value="1"/>
</dbReference>
<evidence type="ECO:0000256" key="1">
    <source>
        <dbReference type="ARBA" id="ARBA00022754"/>
    </source>
</evidence>
<evidence type="ECO:0000256" key="3">
    <source>
        <dbReference type="RuleBase" id="RU000685"/>
    </source>
</evidence>
<dbReference type="InterPro" id="IPR002957">
    <property type="entry name" value="Keratin_I"/>
</dbReference>
<evidence type="ECO:0000256" key="2">
    <source>
        <dbReference type="ARBA" id="ARBA00023054"/>
    </source>
</evidence>
<dbReference type="GO" id="GO:0005198">
    <property type="term" value="F:structural molecule activity"/>
    <property type="evidence" value="ECO:0007669"/>
    <property type="project" value="InterPro"/>
</dbReference>
<dbReference type="AlphaFoldDB" id="A0AAN8R0H3"/>
<dbReference type="Gene3D" id="1.20.5.170">
    <property type="match status" value="1"/>
</dbReference>